<reference evidence="1" key="1">
    <citation type="submission" date="2024-07" db="EMBL/GenBank/DDBJ databases">
        <title>Metagenome and Metagenome-Assembled Genomes of Archaea from a hot spring from the geothermal field of Los Azufres, Mexico.</title>
        <authorList>
            <person name="Marin-Paredes R."/>
            <person name="Martinez-Romero E."/>
            <person name="Servin-Garciduenas L.E."/>
        </authorList>
    </citation>
    <scope>NUCLEOTIDE SEQUENCE</scope>
</reference>
<proteinExistence type="predicted"/>
<organism evidence="1 2">
    <name type="scientific">Thermoproteus sp. AZ2</name>
    <dbReference type="NCBI Taxonomy" id="1609232"/>
    <lineage>
        <taxon>Archaea</taxon>
        <taxon>Thermoproteota</taxon>
        <taxon>Thermoprotei</taxon>
        <taxon>Thermoproteales</taxon>
        <taxon>Thermoproteaceae</taxon>
        <taxon>Thermoproteus</taxon>
    </lineage>
</organism>
<accession>A0ACC6UY77</accession>
<dbReference type="Proteomes" id="UP000033636">
    <property type="component" value="Unassembled WGS sequence"/>
</dbReference>
<protein>
    <submittedName>
        <fullName evidence="1">Uncharacterized protein</fullName>
    </submittedName>
</protein>
<evidence type="ECO:0000313" key="2">
    <source>
        <dbReference type="Proteomes" id="UP000033636"/>
    </source>
</evidence>
<name>A0ACC6UY77_9CREN</name>
<gene>
    <name evidence="1" type="ORF">TU35_000125</name>
</gene>
<comment type="caution">
    <text evidence="1">The sequence shown here is derived from an EMBL/GenBank/DDBJ whole genome shotgun (WGS) entry which is preliminary data.</text>
</comment>
<dbReference type="EMBL" id="JZWT02000001">
    <property type="protein sequence ID" value="MFB6489651.1"/>
    <property type="molecule type" value="Genomic_DNA"/>
</dbReference>
<evidence type="ECO:0000313" key="1">
    <source>
        <dbReference type="EMBL" id="MFB6489651.1"/>
    </source>
</evidence>
<sequence>MPVYAPSLGKYLDVKFKILNICWDFFADWEKVGGPEALRAAACR</sequence>